<dbReference type="Gene3D" id="3.40.50.2300">
    <property type="match status" value="1"/>
</dbReference>
<organism evidence="1 2">
    <name type="scientific">Oceanobacillus profundus</name>
    <dbReference type="NCBI Taxonomy" id="372463"/>
    <lineage>
        <taxon>Bacteria</taxon>
        <taxon>Bacillati</taxon>
        <taxon>Bacillota</taxon>
        <taxon>Bacilli</taxon>
        <taxon>Bacillales</taxon>
        <taxon>Bacillaceae</taxon>
        <taxon>Oceanobacillus</taxon>
    </lineage>
</organism>
<keyword evidence="2" id="KW-1185">Reference proteome</keyword>
<accession>A0A417YBP3</accession>
<proteinExistence type="predicted"/>
<evidence type="ECO:0000313" key="1">
    <source>
        <dbReference type="EMBL" id="RHW30109.1"/>
    </source>
</evidence>
<dbReference type="InterPro" id="IPR011006">
    <property type="entry name" value="CheY-like_superfamily"/>
</dbReference>
<evidence type="ECO:0000313" key="2">
    <source>
        <dbReference type="Proteomes" id="UP000285456"/>
    </source>
</evidence>
<protein>
    <submittedName>
        <fullName evidence="1">Response regulator</fullName>
    </submittedName>
</protein>
<dbReference type="OrthoDB" id="9802066at2"/>
<dbReference type="EMBL" id="QWEH01000016">
    <property type="protein sequence ID" value="RHW30109.1"/>
    <property type="molecule type" value="Genomic_DNA"/>
</dbReference>
<dbReference type="Proteomes" id="UP000285456">
    <property type="component" value="Unassembled WGS sequence"/>
</dbReference>
<dbReference type="AlphaFoldDB" id="A0A417YBP3"/>
<sequence length="169" mass="19556">MKKKKVLVIEDISQMFILYKYCLDNYFEVVHGKSFTDIQNLSDKDEVVVTILDYHMPGESFDNILDYIDENYINTKKVLISGHADSLGLEQKYGDRLDEVFSKPLDDYTKLADYLVELVGLEKVAEDSSSVNNDAELDKIQIDDTRKKVLTEKDIKDDLLNREFNLDKS</sequence>
<dbReference type="RefSeq" id="WP_095312669.1">
    <property type="nucleotide sequence ID" value="NZ_JAMAWL010000003.1"/>
</dbReference>
<name>A0A417YBP3_9BACI</name>
<reference evidence="1 2" key="1">
    <citation type="journal article" date="2007" name="Int. J. Syst. Evol. Microbiol.">
        <title>Oceanobacillus profundus sp. nov., isolated from a deep-sea sediment core.</title>
        <authorList>
            <person name="Kim Y.G."/>
            <person name="Choi D.H."/>
            <person name="Hyun S."/>
            <person name="Cho B.C."/>
        </authorList>
    </citation>
    <scope>NUCLEOTIDE SEQUENCE [LARGE SCALE GENOMIC DNA]</scope>
    <source>
        <strain evidence="1 2">DSM 18246</strain>
    </source>
</reference>
<comment type="caution">
    <text evidence="1">The sequence shown here is derived from an EMBL/GenBank/DDBJ whole genome shotgun (WGS) entry which is preliminary data.</text>
</comment>
<gene>
    <name evidence="1" type="ORF">D1B32_18740</name>
</gene>
<dbReference type="SUPFAM" id="SSF52172">
    <property type="entry name" value="CheY-like"/>
    <property type="match status" value="1"/>
</dbReference>